<dbReference type="AlphaFoldDB" id="A0A6V8LJV9"/>
<organism evidence="1 2">
    <name type="scientific">Phytohabitans rumicis</name>
    <dbReference type="NCBI Taxonomy" id="1076125"/>
    <lineage>
        <taxon>Bacteria</taxon>
        <taxon>Bacillati</taxon>
        <taxon>Actinomycetota</taxon>
        <taxon>Actinomycetes</taxon>
        <taxon>Micromonosporales</taxon>
        <taxon>Micromonosporaceae</taxon>
    </lineage>
</organism>
<dbReference type="SUPFAM" id="SSF48239">
    <property type="entry name" value="Terpenoid cyclases/Protein prenyltransferases"/>
    <property type="match status" value="1"/>
</dbReference>
<reference evidence="1 2" key="2">
    <citation type="submission" date="2020-03" db="EMBL/GenBank/DDBJ databases">
        <authorList>
            <person name="Ichikawa N."/>
            <person name="Kimura A."/>
            <person name="Kitahashi Y."/>
            <person name="Uohara A."/>
        </authorList>
    </citation>
    <scope>NUCLEOTIDE SEQUENCE [LARGE SCALE GENOMIC DNA]</scope>
    <source>
        <strain evidence="1 2">NBRC 108638</strain>
    </source>
</reference>
<proteinExistence type="predicted"/>
<accession>A0A6V8LJV9</accession>
<protein>
    <recommendedName>
        <fullName evidence="3">Squalene cyclase C-terminal domain-containing protein</fullName>
    </recommendedName>
</protein>
<name>A0A6V8LJV9_9ACTN</name>
<dbReference type="InterPro" id="IPR008930">
    <property type="entry name" value="Terpenoid_cyclase/PrenylTrfase"/>
</dbReference>
<reference evidence="1 2" key="1">
    <citation type="submission" date="2020-03" db="EMBL/GenBank/DDBJ databases">
        <title>Whole genome shotgun sequence of Phytohabitans rumicis NBRC 108638.</title>
        <authorList>
            <person name="Komaki H."/>
            <person name="Tamura T."/>
        </authorList>
    </citation>
    <scope>NUCLEOTIDE SEQUENCE [LARGE SCALE GENOMIC DNA]</scope>
    <source>
        <strain evidence="1 2">NBRC 108638</strain>
    </source>
</reference>
<dbReference type="Proteomes" id="UP000482960">
    <property type="component" value="Unassembled WGS sequence"/>
</dbReference>
<gene>
    <name evidence="1" type="ORF">Prum_088730</name>
</gene>
<evidence type="ECO:0000313" key="2">
    <source>
        <dbReference type="Proteomes" id="UP000482960"/>
    </source>
</evidence>
<dbReference type="RefSeq" id="WP_173082745.1">
    <property type="nucleotide sequence ID" value="NZ_BAABJB010000012.1"/>
</dbReference>
<evidence type="ECO:0008006" key="3">
    <source>
        <dbReference type="Google" id="ProtNLM"/>
    </source>
</evidence>
<evidence type="ECO:0000313" key="1">
    <source>
        <dbReference type="EMBL" id="GFJ95231.1"/>
    </source>
</evidence>
<sequence>MTGGGHGPIVETLMACAEPSIRWKIRTQVLDEDPASAGILRLRDEIRHGDRVRRLLAPCLSADRPPVYAKWQGAHWVLAALADLGYPPGDPALHPLREQIFATWLDESYYLEFEATTKSAAYRRRGVPVMRGRYRRCASQQGNALRFLATLGLADSRSDALAERLLHWQWPDGGWNCDKNPAAGTSSFCETLLPMRGLAAYAARDDGAASAAARRAAEVLLARRLAYRVSTGTLIHPEFAKLHCPLYWHYDVLGGLTGMAELGLLGDARCADALDLLESLQLADGWPAHARYYQVSTDIAHHHDSVDWGGTSVRRANPWVTAAALAVLKAAGRLQL</sequence>
<dbReference type="EMBL" id="BLPG01000001">
    <property type="protein sequence ID" value="GFJ95231.1"/>
    <property type="molecule type" value="Genomic_DNA"/>
</dbReference>
<keyword evidence="2" id="KW-1185">Reference proteome</keyword>
<comment type="caution">
    <text evidence="1">The sequence shown here is derived from an EMBL/GenBank/DDBJ whole genome shotgun (WGS) entry which is preliminary data.</text>
</comment>